<evidence type="ECO:0000313" key="7">
    <source>
        <dbReference type="EMBL" id="KAB1649853.1"/>
    </source>
</evidence>
<sequence>MGVTGRRRDTRWTAFGVCAAVAVLTILDIAKVNVTLGPIQHTLGATSSDIQLIVAGYVLAYGIALVPAGRLGDVWNRRALFLIGLVAFLAASLVCALAVSTHMLIVGRLLQGVAAGILMPQVLGLVQQLFRGPERGRAFGVFGAAIGVGTAFGPTIGGLLIGAFGDELGWRWTFGMNVPLAIVLLGFAYWLTPRDQVRRPGQQLDLVGTSLLALAVTSFMLPFVLTTGGDDDHPARWGFLALGAALVAAFLWWERRYLAAGKTPVVDLNTFRLPSYRYGVIIVTLFFAAMPPVFLLQTLFLMNGLGHEAVVAGLTSVPYAIVSAIAAAALGRYSHRFGATLVTIGTTVYFAGLIGLLVCTQFVSRDLMPVALATVFAVSGAGAGAFMGSNQARMLKHIPVTQAGIAGSFSQVGQRIGNAIGVAIATSIYYSVSASTGNHTGAAREAVGAGLIYALGVVVIALVFVIIDNIGAVRRAGTDTAAVQITDRALLGDAGHSTPTGGIEVQPEPKD</sequence>
<feature type="transmembrane region" description="Helical" evidence="5">
    <location>
        <begin position="237"/>
        <end position="254"/>
    </location>
</feature>
<dbReference type="Gene3D" id="1.20.1720.10">
    <property type="entry name" value="Multidrug resistance protein D"/>
    <property type="match status" value="1"/>
</dbReference>
<reference evidence="7 8" key="1">
    <citation type="submission" date="2019-09" db="EMBL/GenBank/DDBJ databases">
        <title>Phylogeny of genus Pseudoclavibacter and closely related genus.</title>
        <authorList>
            <person name="Li Y."/>
        </authorList>
    </citation>
    <scope>NUCLEOTIDE SEQUENCE [LARGE SCALE GENOMIC DNA]</scope>
    <source>
        <strain evidence="7 8">EGI 60007</strain>
    </source>
</reference>
<feature type="transmembrane region" description="Helical" evidence="5">
    <location>
        <begin position="138"/>
        <end position="164"/>
    </location>
</feature>
<dbReference type="PROSITE" id="PS00217">
    <property type="entry name" value="SUGAR_TRANSPORT_2"/>
    <property type="match status" value="1"/>
</dbReference>
<dbReference type="EMBL" id="WBJY01000001">
    <property type="protein sequence ID" value="KAB1649853.1"/>
    <property type="molecule type" value="Genomic_DNA"/>
</dbReference>
<evidence type="ECO:0000256" key="3">
    <source>
        <dbReference type="ARBA" id="ARBA00022989"/>
    </source>
</evidence>
<gene>
    <name evidence="7" type="ORF">F8O04_06390</name>
</gene>
<evidence type="ECO:0000256" key="5">
    <source>
        <dbReference type="SAM" id="Phobius"/>
    </source>
</evidence>
<dbReference type="GO" id="GO:0022857">
    <property type="term" value="F:transmembrane transporter activity"/>
    <property type="evidence" value="ECO:0007669"/>
    <property type="project" value="InterPro"/>
</dbReference>
<protein>
    <submittedName>
        <fullName evidence="7">MFS transporter</fullName>
    </submittedName>
</protein>
<feature type="transmembrane region" description="Helical" evidence="5">
    <location>
        <begin position="309"/>
        <end position="330"/>
    </location>
</feature>
<keyword evidence="8" id="KW-1185">Reference proteome</keyword>
<evidence type="ECO:0000259" key="6">
    <source>
        <dbReference type="PROSITE" id="PS50850"/>
    </source>
</evidence>
<dbReference type="Pfam" id="PF07690">
    <property type="entry name" value="MFS_1"/>
    <property type="match status" value="1"/>
</dbReference>
<evidence type="ECO:0000256" key="2">
    <source>
        <dbReference type="ARBA" id="ARBA00022692"/>
    </source>
</evidence>
<feature type="transmembrane region" description="Helical" evidence="5">
    <location>
        <begin position="275"/>
        <end position="297"/>
    </location>
</feature>
<feature type="transmembrane region" description="Helical" evidence="5">
    <location>
        <begin position="50"/>
        <end position="68"/>
    </location>
</feature>
<dbReference type="Gene3D" id="1.20.1250.20">
    <property type="entry name" value="MFS general substrate transporter like domains"/>
    <property type="match status" value="1"/>
</dbReference>
<evidence type="ECO:0000256" key="4">
    <source>
        <dbReference type="ARBA" id="ARBA00023136"/>
    </source>
</evidence>
<feature type="domain" description="Major facilitator superfamily (MFS) profile" evidence="6">
    <location>
        <begin position="14"/>
        <end position="473"/>
    </location>
</feature>
<proteinExistence type="predicted"/>
<feature type="transmembrane region" description="Helical" evidence="5">
    <location>
        <begin position="337"/>
        <end position="363"/>
    </location>
</feature>
<comment type="subcellular location">
    <subcellularLocation>
        <location evidence="1">Cell membrane</location>
        <topology evidence="1">Multi-pass membrane protein</topology>
    </subcellularLocation>
</comment>
<keyword evidence="4 5" id="KW-0472">Membrane</keyword>
<feature type="transmembrane region" description="Helical" evidence="5">
    <location>
        <begin position="204"/>
        <end position="225"/>
    </location>
</feature>
<evidence type="ECO:0000256" key="1">
    <source>
        <dbReference type="ARBA" id="ARBA00004651"/>
    </source>
</evidence>
<dbReference type="PANTHER" id="PTHR42718:SF39">
    <property type="entry name" value="ACTINORHODIN TRANSPORTER-RELATED"/>
    <property type="match status" value="1"/>
</dbReference>
<feature type="transmembrane region" description="Helical" evidence="5">
    <location>
        <begin position="446"/>
        <end position="467"/>
    </location>
</feature>
<dbReference type="InterPro" id="IPR036259">
    <property type="entry name" value="MFS_trans_sf"/>
</dbReference>
<dbReference type="InterPro" id="IPR020846">
    <property type="entry name" value="MFS_dom"/>
</dbReference>
<dbReference type="InterPro" id="IPR005829">
    <property type="entry name" value="Sugar_transporter_CS"/>
</dbReference>
<dbReference type="OrthoDB" id="7375466at2"/>
<feature type="transmembrane region" description="Helical" evidence="5">
    <location>
        <begin position="105"/>
        <end position="126"/>
    </location>
</feature>
<organism evidence="7 8">
    <name type="scientific">Pseudoclavibacter endophyticus</name>
    <dbReference type="NCBI Taxonomy" id="1778590"/>
    <lineage>
        <taxon>Bacteria</taxon>
        <taxon>Bacillati</taxon>
        <taxon>Actinomycetota</taxon>
        <taxon>Actinomycetes</taxon>
        <taxon>Micrococcales</taxon>
        <taxon>Microbacteriaceae</taxon>
        <taxon>Pseudoclavibacter</taxon>
    </lineage>
</organism>
<feature type="transmembrane region" description="Helical" evidence="5">
    <location>
        <begin position="12"/>
        <end position="30"/>
    </location>
</feature>
<evidence type="ECO:0000313" key="8">
    <source>
        <dbReference type="Proteomes" id="UP000431744"/>
    </source>
</evidence>
<feature type="transmembrane region" description="Helical" evidence="5">
    <location>
        <begin position="369"/>
        <end position="388"/>
    </location>
</feature>
<dbReference type="AlphaFoldDB" id="A0A6H9WL27"/>
<name>A0A6H9WL27_9MICO</name>
<comment type="caution">
    <text evidence="7">The sequence shown here is derived from an EMBL/GenBank/DDBJ whole genome shotgun (WGS) entry which is preliminary data.</text>
</comment>
<dbReference type="PRINTS" id="PR01036">
    <property type="entry name" value="TCRTETB"/>
</dbReference>
<dbReference type="InterPro" id="IPR011701">
    <property type="entry name" value="MFS"/>
</dbReference>
<feature type="transmembrane region" description="Helical" evidence="5">
    <location>
        <begin position="80"/>
        <end position="99"/>
    </location>
</feature>
<dbReference type="PROSITE" id="PS50850">
    <property type="entry name" value="MFS"/>
    <property type="match status" value="1"/>
</dbReference>
<keyword evidence="2 5" id="KW-0812">Transmembrane</keyword>
<accession>A0A6H9WL27</accession>
<dbReference type="Proteomes" id="UP000431744">
    <property type="component" value="Unassembled WGS sequence"/>
</dbReference>
<dbReference type="PANTHER" id="PTHR42718">
    <property type="entry name" value="MAJOR FACILITATOR SUPERFAMILY MULTIDRUG TRANSPORTER MFSC"/>
    <property type="match status" value="1"/>
</dbReference>
<feature type="transmembrane region" description="Helical" evidence="5">
    <location>
        <begin position="170"/>
        <end position="192"/>
    </location>
</feature>
<dbReference type="GO" id="GO:0005886">
    <property type="term" value="C:plasma membrane"/>
    <property type="evidence" value="ECO:0007669"/>
    <property type="project" value="UniProtKB-SubCell"/>
</dbReference>
<feature type="transmembrane region" description="Helical" evidence="5">
    <location>
        <begin position="416"/>
        <end position="434"/>
    </location>
</feature>
<dbReference type="SUPFAM" id="SSF103473">
    <property type="entry name" value="MFS general substrate transporter"/>
    <property type="match status" value="1"/>
</dbReference>
<keyword evidence="3 5" id="KW-1133">Transmembrane helix</keyword>
<dbReference type="CDD" id="cd17321">
    <property type="entry name" value="MFS_MMR_MDR_like"/>
    <property type="match status" value="1"/>
</dbReference>